<feature type="non-terminal residue" evidence="2">
    <location>
        <position position="1"/>
    </location>
</feature>
<dbReference type="InterPro" id="IPR012683">
    <property type="entry name" value="CHP02302_TM"/>
</dbReference>
<dbReference type="EMBL" id="JABXXR010000336">
    <property type="protein sequence ID" value="NVN42227.1"/>
    <property type="molecule type" value="Genomic_DNA"/>
</dbReference>
<proteinExistence type="predicted"/>
<protein>
    <submittedName>
        <fullName evidence="2">DUF4175 family protein</fullName>
    </submittedName>
</protein>
<evidence type="ECO:0000313" key="2">
    <source>
        <dbReference type="EMBL" id="NVN42227.1"/>
    </source>
</evidence>
<feature type="compositionally biased region" description="Basic and acidic residues" evidence="1">
    <location>
        <begin position="238"/>
        <end position="254"/>
    </location>
</feature>
<feature type="non-terminal residue" evidence="2">
    <location>
        <position position="295"/>
    </location>
</feature>
<dbReference type="RefSeq" id="WP_176615005.1">
    <property type="nucleotide sequence ID" value="NZ_JABXXR010000336.1"/>
</dbReference>
<dbReference type="AlphaFoldDB" id="A0A850PCK5"/>
<name>A0A850PCK5_9PROT</name>
<keyword evidence="3" id="KW-1185">Reference proteome</keyword>
<sequence>VLDLRRRLALGLETRDAAGTDLAALGEAPGPLSKDSGLFLNLTATASLLADPDVDGGAATAEAVGRLWDLALDLEDRSHGDRASAQASLDVRAAQERVEEQLRHMRELGPKGQSAEEQTELAHRMEALQQAIMRRMQALAQKALRDHTAIPNLDGMQNHANDALSRLMQSMRQDAENGRTGDALQKLQQMEDMTERMRNATPQDLASLARSLQATQAARTQMEGLGDIVKRQSALLDHTQDRQGRNRRAQDRAADAQSARGTDQDQDEDLSTLPTAELLRRLGLSTPGGSAPQPD</sequence>
<evidence type="ECO:0000256" key="1">
    <source>
        <dbReference type="SAM" id="MobiDB-lite"/>
    </source>
</evidence>
<organism evidence="2 3">
    <name type="scientific">Ameyamaea chiangmaiensis</name>
    <dbReference type="NCBI Taxonomy" id="442969"/>
    <lineage>
        <taxon>Bacteria</taxon>
        <taxon>Pseudomonadati</taxon>
        <taxon>Pseudomonadota</taxon>
        <taxon>Alphaproteobacteria</taxon>
        <taxon>Acetobacterales</taxon>
        <taxon>Acetobacteraceae</taxon>
        <taxon>Ameyamaea</taxon>
    </lineage>
</organism>
<accession>A0A850PCK5</accession>
<comment type="caution">
    <text evidence="2">The sequence shown here is derived from an EMBL/GenBank/DDBJ whole genome shotgun (WGS) entry which is preliminary data.</text>
</comment>
<reference evidence="2 3" key="1">
    <citation type="submission" date="2020-06" db="EMBL/GenBank/DDBJ databases">
        <title>Description of novel acetic acid bacteria.</title>
        <authorList>
            <person name="Sombolestani A."/>
        </authorList>
    </citation>
    <scope>NUCLEOTIDE SEQUENCE [LARGE SCALE GENOMIC DNA]</scope>
    <source>
        <strain evidence="2 3">LMG 27010</strain>
    </source>
</reference>
<evidence type="ECO:0000313" key="3">
    <source>
        <dbReference type="Proteomes" id="UP000585665"/>
    </source>
</evidence>
<dbReference type="Pfam" id="PF13779">
    <property type="entry name" value="DUF4175"/>
    <property type="match status" value="1"/>
</dbReference>
<gene>
    <name evidence="2" type="ORF">HUK82_16905</name>
</gene>
<dbReference type="Proteomes" id="UP000585665">
    <property type="component" value="Unassembled WGS sequence"/>
</dbReference>
<feature type="region of interest" description="Disordered" evidence="1">
    <location>
        <begin position="238"/>
        <end position="295"/>
    </location>
</feature>